<keyword evidence="17" id="KW-1185">Reference proteome</keyword>
<dbReference type="InterPro" id="IPR023465">
    <property type="entry name" value="Riboflavin_kinase_dom_sf"/>
</dbReference>
<dbReference type="PIRSF" id="PIRSF004491">
    <property type="entry name" value="FAD_Synth"/>
    <property type="match status" value="1"/>
</dbReference>
<keyword evidence="11" id="KW-0511">Multifunctional enzyme</keyword>
<keyword evidence="10 14" id="KW-0067">ATP-binding</keyword>
<evidence type="ECO:0000256" key="12">
    <source>
        <dbReference type="ARBA" id="ARBA00047880"/>
    </source>
</evidence>
<dbReference type="EC" id="2.7.7.2" evidence="14"/>
<dbReference type="NCBIfam" id="NF004162">
    <property type="entry name" value="PRK05627.1-5"/>
    <property type="match status" value="1"/>
</dbReference>
<dbReference type="InterPro" id="IPR014729">
    <property type="entry name" value="Rossmann-like_a/b/a_fold"/>
</dbReference>
<evidence type="ECO:0000256" key="11">
    <source>
        <dbReference type="ARBA" id="ARBA00023268"/>
    </source>
</evidence>
<organism evidence="16 17">
    <name type="scientific">Hominiventricola aquisgranensis</name>
    <dbReference type="NCBI Taxonomy" id="3133164"/>
    <lineage>
        <taxon>Bacteria</taxon>
        <taxon>Bacillati</taxon>
        <taxon>Bacillota</taxon>
        <taxon>Clostridia</taxon>
        <taxon>Lachnospirales</taxon>
        <taxon>Lachnospiraceae</taxon>
        <taxon>Hominiventricola</taxon>
    </lineage>
</organism>
<name>A0ABV1HYI5_9FIRM</name>
<evidence type="ECO:0000313" key="17">
    <source>
        <dbReference type="Proteomes" id="UP001470288"/>
    </source>
</evidence>
<comment type="pathway">
    <text evidence="2 14">Cofactor biosynthesis; FMN biosynthesis; FMN from riboflavin (ATP route): step 1/1.</text>
</comment>
<dbReference type="InterPro" id="IPR015864">
    <property type="entry name" value="FAD_synthase"/>
</dbReference>
<proteinExistence type="inferred from homology"/>
<comment type="pathway">
    <text evidence="1 14">Cofactor biosynthesis; FAD biosynthesis; FAD from FMN: step 1/1.</text>
</comment>
<protein>
    <recommendedName>
        <fullName evidence="14">Riboflavin biosynthesis protein</fullName>
    </recommendedName>
    <domain>
        <recommendedName>
            <fullName evidence="14">Riboflavin kinase</fullName>
            <ecNumber evidence="14">2.7.1.26</ecNumber>
        </recommendedName>
        <alternativeName>
            <fullName evidence="14">Flavokinase</fullName>
        </alternativeName>
    </domain>
    <domain>
        <recommendedName>
            <fullName evidence="14">FMN adenylyltransferase</fullName>
            <ecNumber evidence="14">2.7.7.2</ecNumber>
        </recommendedName>
        <alternativeName>
            <fullName evidence="14">FAD pyrophosphorylase</fullName>
        </alternativeName>
        <alternativeName>
            <fullName evidence="14">FAD synthase</fullName>
        </alternativeName>
    </domain>
</protein>
<dbReference type="Gene3D" id="2.40.30.30">
    <property type="entry name" value="Riboflavin kinase-like"/>
    <property type="match status" value="1"/>
</dbReference>
<evidence type="ECO:0000256" key="4">
    <source>
        <dbReference type="ARBA" id="ARBA00022643"/>
    </source>
</evidence>
<evidence type="ECO:0000256" key="9">
    <source>
        <dbReference type="ARBA" id="ARBA00022827"/>
    </source>
</evidence>
<dbReference type="InterPro" id="IPR023468">
    <property type="entry name" value="Riboflavin_kinase"/>
</dbReference>
<evidence type="ECO:0000256" key="6">
    <source>
        <dbReference type="ARBA" id="ARBA00022695"/>
    </source>
</evidence>
<dbReference type="GO" id="GO:0003919">
    <property type="term" value="F:FMN adenylyltransferase activity"/>
    <property type="evidence" value="ECO:0007669"/>
    <property type="project" value="UniProtKB-EC"/>
</dbReference>
<dbReference type="Pfam" id="PF06574">
    <property type="entry name" value="FAD_syn"/>
    <property type="match status" value="1"/>
</dbReference>
<evidence type="ECO:0000256" key="2">
    <source>
        <dbReference type="ARBA" id="ARBA00005201"/>
    </source>
</evidence>
<evidence type="ECO:0000256" key="10">
    <source>
        <dbReference type="ARBA" id="ARBA00022840"/>
    </source>
</evidence>
<keyword evidence="6 14" id="KW-0548">Nucleotidyltransferase</keyword>
<keyword evidence="5 14" id="KW-0808">Transferase</keyword>
<dbReference type="SUPFAM" id="SSF82114">
    <property type="entry name" value="Riboflavin kinase-like"/>
    <property type="match status" value="1"/>
</dbReference>
<dbReference type="Pfam" id="PF01687">
    <property type="entry name" value="Flavokinase"/>
    <property type="match status" value="1"/>
</dbReference>
<dbReference type="NCBIfam" id="TIGR00083">
    <property type="entry name" value="ribF"/>
    <property type="match status" value="1"/>
</dbReference>
<dbReference type="Gene3D" id="3.40.50.620">
    <property type="entry name" value="HUPs"/>
    <property type="match status" value="1"/>
</dbReference>
<dbReference type="PANTHER" id="PTHR22749:SF6">
    <property type="entry name" value="RIBOFLAVIN KINASE"/>
    <property type="match status" value="1"/>
</dbReference>
<comment type="catalytic activity">
    <reaction evidence="13 14">
        <text>FMN + ATP + H(+) = FAD + diphosphate</text>
        <dbReference type="Rhea" id="RHEA:17237"/>
        <dbReference type="ChEBI" id="CHEBI:15378"/>
        <dbReference type="ChEBI" id="CHEBI:30616"/>
        <dbReference type="ChEBI" id="CHEBI:33019"/>
        <dbReference type="ChEBI" id="CHEBI:57692"/>
        <dbReference type="ChEBI" id="CHEBI:58210"/>
        <dbReference type="EC" id="2.7.7.2"/>
    </reaction>
</comment>
<dbReference type="RefSeq" id="WP_349143878.1">
    <property type="nucleotide sequence ID" value="NZ_JBBMFC010000005.1"/>
</dbReference>
<evidence type="ECO:0000256" key="1">
    <source>
        <dbReference type="ARBA" id="ARBA00004726"/>
    </source>
</evidence>
<accession>A0ABV1HYI5</accession>
<keyword evidence="8 14" id="KW-0418">Kinase</keyword>
<evidence type="ECO:0000256" key="7">
    <source>
        <dbReference type="ARBA" id="ARBA00022741"/>
    </source>
</evidence>
<dbReference type="PANTHER" id="PTHR22749">
    <property type="entry name" value="RIBOFLAVIN KINASE/FMN ADENYLYLTRANSFERASE"/>
    <property type="match status" value="1"/>
</dbReference>
<dbReference type="EC" id="2.7.1.26" evidence="14"/>
<evidence type="ECO:0000256" key="5">
    <source>
        <dbReference type="ARBA" id="ARBA00022679"/>
    </source>
</evidence>
<dbReference type="EMBL" id="JBBMFC010000005">
    <property type="protein sequence ID" value="MEQ2577999.1"/>
    <property type="molecule type" value="Genomic_DNA"/>
</dbReference>
<evidence type="ECO:0000256" key="14">
    <source>
        <dbReference type="PIRNR" id="PIRNR004491"/>
    </source>
</evidence>
<dbReference type="NCBIfam" id="NF004160">
    <property type="entry name" value="PRK05627.1-3"/>
    <property type="match status" value="1"/>
</dbReference>
<dbReference type="SUPFAM" id="SSF52374">
    <property type="entry name" value="Nucleotidylyl transferase"/>
    <property type="match status" value="1"/>
</dbReference>
<reference evidence="16 17" key="1">
    <citation type="submission" date="2024-03" db="EMBL/GenBank/DDBJ databases">
        <title>Human intestinal bacterial collection.</title>
        <authorList>
            <person name="Pauvert C."/>
            <person name="Hitch T.C.A."/>
            <person name="Clavel T."/>
        </authorList>
    </citation>
    <scope>NUCLEOTIDE SEQUENCE [LARGE SCALE GENOMIC DNA]</scope>
    <source>
        <strain evidence="16 17">CLA-AA-H78B</strain>
    </source>
</reference>
<keyword evidence="7 14" id="KW-0547">Nucleotide-binding</keyword>
<dbReference type="SMART" id="SM00904">
    <property type="entry name" value="Flavokinase"/>
    <property type="match status" value="1"/>
</dbReference>
<dbReference type="CDD" id="cd02064">
    <property type="entry name" value="FAD_synthetase_N"/>
    <property type="match status" value="1"/>
</dbReference>
<dbReference type="InterPro" id="IPR002606">
    <property type="entry name" value="Riboflavin_kinase_bac"/>
</dbReference>
<dbReference type="InterPro" id="IPR015865">
    <property type="entry name" value="Riboflavin_kinase_bac/euk"/>
</dbReference>
<gene>
    <name evidence="16" type="ORF">WMO62_03955</name>
</gene>
<comment type="caution">
    <text evidence="16">The sequence shown here is derived from an EMBL/GenBank/DDBJ whole genome shotgun (WGS) entry which is preliminary data.</text>
</comment>
<evidence type="ECO:0000313" key="16">
    <source>
        <dbReference type="EMBL" id="MEQ2577999.1"/>
    </source>
</evidence>
<evidence type="ECO:0000256" key="8">
    <source>
        <dbReference type="ARBA" id="ARBA00022777"/>
    </source>
</evidence>
<evidence type="ECO:0000259" key="15">
    <source>
        <dbReference type="SMART" id="SM00904"/>
    </source>
</evidence>
<dbReference type="Proteomes" id="UP001470288">
    <property type="component" value="Unassembled WGS sequence"/>
</dbReference>
<feature type="domain" description="Riboflavin kinase" evidence="15">
    <location>
        <begin position="180"/>
        <end position="305"/>
    </location>
</feature>
<evidence type="ECO:0000256" key="3">
    <source>
        <dbReference type="ARBA" id="ARBA00022630"/>
    </source>
</evidence>
<comment type="catalytic activity">
    <reaction evidence="12 14">
        <text>riboflavin + ATP = FMN + ADP + H(+)</text>
        <dbReference type="Rhea" id="RHEA:14357"/>
        <dbReference type="ChEBI" id="CHEBI:15378"/>
        <dbReference type="ChEBI" id="CHEBI:30616"/>
        <dbReference type="ChEBI" id="CHEBI:57986"/>
        <dbReference type="ChEBI" id="CHEBI:58210"/>
        <dbReference type="ChEBI" id="CHEBI:456216"/>
        <dbReference type="EC" id="2.7.1.26"/>
    </reaction>
</comment>
<keyword evidence="4 14" id="KW-0288">FMN</keyword>
<evidence type="ECO:0000256" key="13">
    <source>
        <dbReference type="ARBA" id="ARBA00049494"/>
    </source>
</evidence>
<sequence length="307" mass="34828">MNYITGKTSFGVMAPSAVSLGKFDGLHRGHQKLLQHILEQKKNGLEATIFTFASNPTRMLSGLSAQNILTNEERREMLAKAGVDNLLECPFVPEIAHMEPERFIEEVLVGQLKMKFAAVGTDFHFGYQRRGDHAMLQKLAPKYGYTVEVVEKEQSHGRDISSTYIREALHDGNVKLANELLGYRYYVSGIVLHGRQIGRTIGMPTTNLLPPQEKLLPKDGVYLTRTFVKEDEYYGITNVGYKPTVGGETRRGVETYLFDFDGDLYGQDLMVEFIEFRRPEQKFQSLDELKAHILSDMNWGKSVARQI</sequence>
<keyword evidence="3 14" id="KW-0285">Flavoprotein</keyword>
<dbReference type="GO" id="GO:0008531">
    <property type="term" value="F:riboflavin kinase activity"/>
    <property type="evidence" value="ECO:0007669"/>
    <property type="project" value="UniProtKB-EC"/>
</dbReference>
<comment type="similarity">
    <text evidence="14">Belongs to the ribF family.</text>
</comment>
<keyword evidence="9 14" id="KW-0274">FAD</keyword>